<sequence length="77" mass="9259">MDRIDIQQEPEIDIVVKGNDENYYLAKNFTQEELSWVWWKDASYFRKLDVIPENVQITEVILRWRIQSAVEELLLCA</sequence>
<organism evidence="1">
    <name type="scientific">uncultured bacterium</name>
    <name type="common">gcode 4</name>
    <dbReference type="NCBI Taxonomy" id="1234023"/>
    <lineage>
        <taxon>Bacteria</taxon>
        <taxon>environmental samples</taxon>
    </lineage>
</organism>
<dbReference type="EMBL" id="AMFJ01034417">
    <property type="protein sequence ID" value="EKD29430.1"/>
    <property type="molecule type" value="Genomic_DNA"/>
</dbReference>
<proteinExistence type="predicted"/>
<protein>
    <submittedName>
        <fullName evidence="1">Uncharacterized protein</fullName>
    </submittedName>
</protein>
<reference evidence="1" key="1">
    <citation type="journal article" date="2012" name="Science">
        <title>Fermentation, hydrogen, and sulfur metabolism in multiple uncultivated bacterial phyla.</title>
        <authorList>
            <person name="Wrighton K.C."/>
            <person name="Thomas B.C."/>
            <person name="Sharon I."/>
            <person name="Miller C.S."/>
            <person name="Castelle C.J."/>
            <person name="VerBerkmoes N.C."/>
            <person name="Wilkins M.J."/>
            <person name="Hettich R.L."/>
            <person name="Lipton M.S."/>
            <person name="Williams K.H."/>
            <person name="Long P.E."/>
            <person name="Banfield J.F."/>
        </authorList>
    </citation>
    <scope>NUCLEOTIDE SEQUENCE [LARGE SCALE GENOMIC DNA]</scope>
</reference>
<gene>
    <name evidence="1" type="ORF">ACD_78C00417G0008</name>
</gene>
<comment type="caution">
    <text evidence="1">The sequence shown here is derived from an EMBL/GenBank/DDBJ whole genome shotgun (WGS) entry which is preliminary data.</text>
</comment>
<dbReference type="AlphaFoldDB" id="K1XGL5"/>
<accession>K1XGL5</accession>
<evidence type="ECO:0000313" key="1">
    <source>
        <dbReference type="EMBL" id="EKD29430.1"/>
    </source>
</evidence>
<name>K1XGL5_9BACT</name>